<dbReference type="EMBL" id="ABJB011102521">
    <property type="status" value="NOT_ANNOTATED_CDS"/>
    <property type="molecule type" value="Genomic_DNA"/>
</dbReference>
<dbReference type="InterPro" id="IPR013098">
    <property type="entry name" value="Ig_I-set"/>
</dbReference>
<dbReference type="EMBL" id="ABJB010635739">
    <property type="status" value="NOT_ANNOTATED_CDS"/>
    <property type="molecule type" value="Genomic_DNA"/>
</dbReference>
<gene>
    <name evidence="5" type="ORF">IscW_ISCW016430</name>
</gene>
<feature type="non-terminal residue" evidence="5">
    <location>
        <position position="153"/>
    </location>
</feature>
<dbReference type="Pfam" id="PF13927">
    <property type="entry name" value="Ig_3"/>
    <property type="match status" value="1"/>
</dbReference>
<dbReference type="SMART" id="SM00408">
    <property type="entry name" value="IGc2"/>
    <property type="match status" value="2"/>
</dbReference>
<evidence type="ECO:0000256" key="3">
    <source>
        <dbReference type="ARBA" id="ARBA00023319"/>
    </source>
</evidence>
<evidence type="ECO:0000313" key="5">
    <source>
        <dbReference type="EMBL" id="EEC02450.1"/>
    </source>
</evidence>
<evidence type="ECO:0000313" key="7">
    <source>
        <dbReference type="Proteomes" id="UP000001555"/>
    </source>
</evidence>
<dbReference type="VEuPathDB" id="VectorBase:ISCW016430"/>
<dbReference type="InterPro" id="IPR007110">
    <property type="entry name" value="Ig-like_dom"/>
</dbReference>
<dbReference type="PANTHER" id="PTHR45080:SF8">
    <property type="entry name" value="IG-LIKE DOMAIN-CONTAINING PROTEIN"/>
    <property type="match status" value="1"/>
</dbReference>
<reference evidence="5 7" key="1">
    <citation type="submission" date="2008-03" db="EMBL/GenBank/DDBJ databases">
        <title>Annotation of Ixodes scapularis.</title>
        <authorList>
            <consortium name="Ixodes scapularis Genome Project Consortium"/>
            <person name="Caler E."/>
            <person name="Hannick L.I."/>
            <person name="Bidwell S."/>
            <person name="Joardar V."/>
            <person name="Thiagarajan M."/>
            <person name="Amedeo P."/>
            <person name="Galinsky K.J."/>
            <person name="Schobel S."/>
            <person name="Inman J."/>
            <person name="Hostetler J."/>
            <person name="Miller J."/>
            <person name="Hammond M."/>
            <person name="Megy K."/>
            <person name="Lawson D."/>
            <person name="Kodira C."/>
            <person name="Sutton G."/>
            <person name="Meyer J."/>
            <person name="Hill C.A."/>
            <person name="Birren B."/>
            <person name="Nene V."/>
            <person name="Collins F."/>
            <person name="Alarcon-Chaidez F."/>
            <person name="Wikel S."/>
            <person name="Strausberg R."/>
        </authorList>
    </citation>
    <scope>NUCLEOTIDE SEQUENCE [LARGE SCALE GENOMIC DNA]</scope>
    <source>
        <strain evidence="7">Wikel</strain>
        <strain evidence="5">Wikel colony</strain>
    </source>
</reference>
<dbReference type="InterPro" id="IPR036179">
    <property type="entry name" value="Ig-like_dom_sf"/>
</dbReference>
<organism>
    <name type="scientific">Ixodes scapularis</name>
    <name type="common">Black-legged tick</name>
    <name type="synonym">Deer tick</name>
    <dbReference type="NCBI Taxonomy" id="6945"/>
    <lineage>
        <taxon>Eukaryota</taxon>
        <taxon>Metazoa</taxon>
        <taxon>Ecdysozoa</taxon>
        <taxon>Arthropoda</taxon>
        <taxon>Chelicerata</taxon>
        <taxon>Arachnida</taxon>
        <taxon>Acari</taxon>
        <taxon>Parasitiformes</taxon>
        <taxon>Ixodida</taxon>
        <taxon>Ixodoidea</taxon>
        <taxon>Ixodidae</taxon>
        <taxon>Ixodinae</taxon>
        <taxon>Ixodes</taxon>
    </lineage>
</organism>
<reference evidence="6" key="2">
    <citation type="submission" date="2020-05" db="UniProtKB">
        <authorList>
            <consortium name="EnsemblMetazoa"/>
        </authorList>
    </citation>
    <scope>IDENTIFICATION</scope>
    <source>
        <strain evidence="6">wikel</strain>
    </source>
</reference>
<keyword evidence="3" id="KW-0393">Immunoglobulin domain</keyword>
<dbReference type="PROSITE" id="PS50835">
    <property type="entry name" value="IG_LIKE"/>
    <property type="match status" value="2"/>
</dbReference>
<evidence type="ECO:0000259" key="4">
    <source>
        <dbReference type="PROSITE" id="PS50835"/>
    </source>
</evidence>
<keyword evidence="7" id="KW-1185">Reference proteome</keyword>
<evidence type="ECO:0000313" key="6">
    <source>
        <dbReference type="EnsemblMetazoa" id="ISCW016430-PA"/>
    </source>
</evidence>
<dbReference type="PaxDb" id="6945-B7P778"/>
<dbReference type="EMBL" id="DS650268">
    <property type="protein sequence ID" value="EEC02450.1"/>
    <property type="molecule type" value="Genomic_DNA"/>
</dbReference>
<dbReference type="SUPFAM" id="SSF48726">
    <property type="entry name" value="Immunoglobulin"/>
    <property type="match status" value="2"/>
</dbReference>
<dbReference type="VEuPathDB" id="VectorBase:ISCI016430"/>
<dbReference type="Proteomes" id="UP000001555">
    <property type="component" value="Unassembled WGS sequence"/>
</dbReference>
<feature type="domain" description="Ig-like" evidence="4">
    <location>
        <begin position="1"/>
        <end position="78"/>
    </location>
</feature>
<dbReference type="InterPro" id="IPR003598">
    <property type="entry name" value="Ig_sub2"/>
</dbReference>
<dbReference type="EnsemblMetazoa" id="ISCW016430-RA">
    <property type="protein sequence ID" value="ISCW016430-PA"/>
    <property type="gene ID" value="ISCW016430"/>
</dbReference>
<dbReference type="SMART" id="SM00409">
    <property type="entry name" value="IG"/>
    <property type="match status" value="1"/>
</dbReference>
<dbReference type="InterPro" id="IPR050958">
    <property type="entry name" value="Cell_Adh-Cytoskel_Orgn"/>
</dbReference>
<dbReference type="AlphaFoldDB" id="B7P778"/>
<dbReference type="PANTHER" id="PTHR45080">
    <property type="entry name" value="CONTACTIN 5"/>
    <property type="match status" value="1"/>
</dbReference>
<evidence type="ECO:0000256" key="2">
    <source>
        <dbReference type="ARBA" id="ARBA00023157"/>
    </source>
</evidence>
<evidence type="ECO:0000256" key="1">
    <source>
        <dbReference type="ARBA" id="ARBA00022729"/>
    </source>
</evidence>
<dbReference type="FunFam" id="2.60.40.10:FF:000333">
    <property type="entry name" value="Down syndrome cell adhesion molecule"/>
    <property type="match status" value="1"/>
</dbReference>
<name>B7P778_IXOSC</name>
<accession>B7P778</accession>
<feature type="domain" description="Ig-like" evidence="4">
    <location>
        <begin position="79"/>
        <end position="153"/>
    </location>
</feature>
<sequence length="153" mass="16776">RRVVKGANLSLPCAASGHPEPKLTWYRITRPTGIFFLFRKNSDGSIFFVRVQKESQGMYRCSAANGIGAPLNKTVKVTVTATCSVITGSPPFTFRWLKNNKDLQEDGAVTIENWKDYSNLAITKLAKSHAANYTCIATNAAGSDRYTNGLVVN</sequence>
<dbReference type="InterPro" id="IPR003599">
    <property type="entry name" value="Ig_sub"/>
</dbReference>
<dbReference type="STRING" id="6945.B7P778"/>
<keyword evidence="2" id="KW-1015">Disulfide bond</keyword>
<keyword evidence="1" id="KW-0732">Signal</keyword>
<protein>
    <submittedName>
        <fullName evidence="5 6">Neurotrimin, putative</fullName>
    </submittedName>
</protein>
<dbReference type="HOGENOM" id="CLU_1717784_0_0_1"/>
<dbReference type="Pfam" id="PF07679">
    <property type="entry name" value="I-set"/>
    <property type="match status" value="1"/>
</dbReference>
<feature type="non-terminal residue" evidence="5">
    <location>
        <position position="1"/>
    </location>
</feature>
<proteinExistence type="predicted"/>
<dbReference type="Gene3D" id="2.60.40.10">
    <property type="entry name" value="Immunoglobulins"/>
    <property type="match status" value="2"/>
</dbReference>
<dbReference type="InterPro" id="IPR013783">
    <property type="entry name" value="Ig-like_fold"/>
</dbReference>